<dbReference type="PROSITE" id="PS50142">
    <property type="entry name" value="RNASE_3_2"/>
    <property type="match status" value="1"/>
</dbReference>
<sequence>MSVKSDILDRFEKAIGYEFSNKLLLSEALVHSSYANENRHRGMVCNERLEFLGDSVLGIVVSDYLFKNTELPEGELTKKRAGIVCEKSLSDAGKKIGLGGYLFLGKGEEATGGRDRASIIADAFEAVIGAIYLDSGIYEASLFILGLLEETIKGSIEGNIFRDHKTELQEILQGIGSGEKIKYELVSESGPDHNKKFMMEVKFGDKSLGAGEGKTKKEAEQEAAKVAIERFE</sequence>
<dbReference type="FunFam" id="1.10.1520.10:FF:000001">
    <property type="entry name" value="Ribonuclease 3"/>
    <property type="match status" value="1"/>
</dbReference>
<dbReference type="Gene3D" id="1.10.1520.10">
    <property type="entry name" value="Ribonuclease III domain"/>
    <property type="match status" value="1"/>
</dbReference>
<dbReference type="InterPro" id="IPR014720">
    <property type="entry name" value="dsRBD_dom"/>
</dbReference>
<dbReference type="PANTHER" id="PTHR11207">
    <property type="entry name" value="RIBONUCLEASE III"/>
    <property type="match status" value="1"/>
</dbReference>
<comment type="cofactor">
    <cofactor evidence="15">
        <name>Mg(2+)</name>
        <dbReference type="ChEBI" id="CHEBI:18420"/>
    </cofactor>
</comment>
<dbReference type="SUPFAM" id="SSF69065">
    <property type="entry name" value="RNase III domain-like"/>
    <property type="match status" value="1"/>
</dbReference>
<keyword evidence="15" id="KW-0699">rRNA-binding</keyword>
<dbReference type="OrthoDB" id="9805026at2"/>
<dbReference type="GO" id="GO:0046872">
    <property type="term" value="F:metal ion binding"/>
    <property type="evidence" value="ECO:0007669"/>
    <property type="project" value="UniProtKB-KW"/>
</dbReference>
<evidence type="ECO:0000256" key="3">
    <source>
        <dbReference type="ARBA" id="ARBA00010183"/>
    </source>
</evidence>
<dbReference type="GO" id="GO:0005737">
    <property type="term" value="C:cytoplasm"/>
    <property type="evidence" value="ECO:0007669"/>
    <property type="project" value="UniProtKB-SubCell"/>
</dbReference>
<feature type="binding site" evidence="15">
    <location>
        <position position="125"/>
    </location>
    <ligand>
        <name>Mg(2+)</name>
        <dbReference type="ChEBI" id="CHEBI:18420"/>
    </ligand>
</feature>
<dbReference type="Pfam" id="PF14622">
    <property type="entry name" value="Ribonucleas_3_3"/>
    <property type="match status" value="1"/>
</dbReference>
<dbReference type="CDD" id="cd00593">
    <property type="entry name" value="RIBOc"/>
    <property type="match status" value="1"/>
</dbReference>
<dbReference type="NCBIfam" id="TIGR02191">
    <property type="entry name" value="RNaseIII"/>
    <property type="match status" value="1"/>
</dbReference>
<dbReference type="STRING" id="1286171.EAL2_c12250"/>
<evidence type="ECO:0000259" key="16">
    <source>
        <dbReference type="PROSITE" id="PS50137"/>
    </source>
</evidence>
<keyword evidence="12 15" id="KW-0378">Hydrolase</keyword>
<dbReference type="HAMAP" id="MF_00104">
    <property type="entry name" value="RNase_III"/>
    <property type="match status" value="1"/>
</dbReference>
<feature type="domain" description="RNase III" evidence="17">
    <location>
        <begin position="8"/>
        <end position="136"/>
    </location>
</feature>
<dbReference type="Gene3D" id="3.30.160.20">
    <property type="match status" value="1"/>
</dbReference>
<dbReference type="PATRIC" id="fig|1286171.3.peg.1174"/>
<evidence type="ECO:0000256" key="15">
    <source>
        <dbReference type="HAMAP-Rule" id="MF_00104"/>
    </source>
</evidence>
<keyword evidence="7 15" id="KW-0507">mRNA processing</keyword>
<keyword evidence="5 15" id="KW-0963">Cytoplasm</keyword>
<evidence type="ECO:0000256" key="14">
    <source>
        <dbReference type="ARBA" id="ARBA00022884"/>
    </source>
</evidence>
<dbReference type="SUPFAM" id="SSF54768">
    <property type="entry name" value="dsRNA-binding domain-like"/>
    <property type="match status" value="1"/>
</dbReference>
<dbReference type="GO" id="GO:0006364">
    <property type="term" value="P:rRNA processing"/>
    <property type="evidence" value="ECO:0007669"/>
    <property type="project" value="UniProtKB-UniRule"/>
</dbReference>
<keyword evidence="6 15" id="KW-0698">rRNA processing</keyword>
<keyword evidence="11 15" id="KW-0255">Endonuclease</keyword>
<dbReference type="CDD" id="cd10845">
    <property type="entry name" value="DSRM_RNAse_III_family"/>
    <property type="match status" value="1"/>
</dbReference>
<evidence type="ECO:0000256" key="11">
    <source>
        <dbReference type="ARBA" id="ARBA00022759"/>
    </source>
</evidence>
<dbReference type="PANTHER" id="PTHR11207:SF0">
    <property type="entry name" value="RIBONUCLEASE 3"/>
    <property type="match status" value="1"/>
</dbReference>
<dbReference type="InterPro" id="IPR011907">
    <property type="entry name" value="RNase_III"/>
</dbReference>
<dbReference type="GO" id="GO:0042802">
    <property type="term" value="F:identical protein binding"/>
    <property type="evidence" value="ECO:0007669"/>
    <property type="project" value="UniProtKB-ARBA"/>
</dbReference>
<dbReference type="SMART" id="SM00358">
    <property type="entry name" value="DSRM"/>
    <property type="match status" value="1"/>
</dbReference>
<dbReference type="InterPro" id="IPR000999">
    <property type="entry name" value="RNase_III_dom"/>
</dbReference>
<dbReference type="GO" id="GO:0019843">
    <property type="term" value="F:rRNA binding"/>
    <property type="evidence" value="ECO:0007669"/>
    <property type="project" value="UniProtKB-KW"/>
</dbReference>
<dbReference type="Proteomes" id="UP000019591">
    <property type="component" value="Chromosome"/>
</dbReference>
<evidence type="ECO:0000256" key="10">
    <source>
        <dbReference type="ARBA" id="ARBA00022723"/>
    </source>
</evidence>
<keyword evidence="8 15" id="KW-0819">tRNA processing</keyword>
<evidence type="ECO:0000256" key="7">
    <source>
        <dbReference type="ARBA" id="ARBA00022664"/>
    </source>
</evidence>
<gene>
    <name evidence="15 18" type="primary">rnc</name>
    <name evidence="18" type="ORF">EAL2_c12250</name>
</gene>
<dbReference type="GO" id="GO:0004525">
    <property type="term" value="F:ribonuclease III activity"/>
    <property type="evidence" value="ECO:0007669"/>
    <property type="project" value="UniProtKB-UniRule"/>
</dbReference>
<dbReference type="AlphaFoldDB" id="W8T6L4"/>
<dbReference type="KEGG" id="eac:EAL2_c12250"/>
<feature type="active site" evidence="15">
    <location>
        <position position="125"/>
    </location>
</feature>
<dbReference type="GO" id="GO:0006397">
    <property type="term" value="P:mRNA processing"/>
    <property type="evidence" value="ECO:0007669"/>
    <property type="project" value="UniProtKB-UniRule"/>
</dbReference>
<dbReference type="EMBL" id="CP007452">
    <property type="protein sequence ID" value="AHM56520.1"/>
    <property type="molecule type" value="Genomic_DNA"/>
</dbReference>
<comment type="catalytic activity">
    <reaction evidence="1 15">
        <text>Endonucleolytic cleavage to 5'-phosphomonoester.</text>
        <dbReference type="EC" id="3.1.26.3"/>
    </reaction>
</comment>
<comment type="subunit">
    <text evidence="4 15">Homodimer.</text>
</comment>
<accession>W8T6L4</accession>
<proteinExistence type="inferred from homology"/>
<keyword evidence="9 15" id="KW-0540">Nuclease</keyword>
<dbReference type="GO" id="GO:0003725">
    <property type="term" value="F:double-stranded RNA binding"/>
    <property type="evidence" value="ECO:0007669"/>
    <property type="project" value="TreeGrafter"/>
</dbReference>
<organism evidence="18 19">
    <name type="scientific">Peptoclostridium acidaminophilum DSM 3953</name>
    <dbReference type="NCBI Taxonomy" id="1286171"/>
    <lineage>
        <taxon>Bacteria</taxon>
        <taxon>Bacillati</taxon>
        <taxon>Bacillota</taxon>
        <taxon>Clostridia</taxon>
        <taxon>Peptostreptococcales</taxon>
        <taxon>Peptoclostridiaceae</taxon>
        <taxon>Peptoclostridium</taxon>
    </lineage>
</organism>
<evidence type="ECO:0000256" key="4">
    <source>
        <dbReference type="ARBA" id="ARBA00011738"/>
    </source>
</evidence>
<evidence type="ECO:0000256" key="12">
    <source>
        <dbReference type="ARBA" id="ARBA00022801"/>
    </source>
</evidence>
<dbReference type="FunFam" id="3.30.160.20:FF:000003">
    <property type="entry name" value="Ribonuclease 3"/>
    <property type="match status" value="1"/>
</dbReference>
<keyword evidence="14 15" id="KW-0694">RNA-binding</keyword>
<comment type="similarity">
    <text evidence="3">Belongs to the ribonuclease III family.</text>
</comment>
<dbReference type="InterPro" id="IPR036389">
    <property type="entry name" value="RNase_III_sf"/>
</dbReference>
<keyword evidence="13 15" id="KW-0460">Magnesium</keyword>
<dbReference type="PROSITE" id="PS50137">
    <property type="entry name" value="DS_RBD"/>
    <property type="match status" value="1"/>
</dbReference>
<dbReference type="eggNOG" id="COG0571">
    <property type="taxonomic scope" value="Bacteria"/>
</dbReference>
<evidence type="ECO:0000256" key="1">
    <source>
        <dbReference type="ARBA" id="ARBA00000109"/>
    </source>
</evidence>
<comment type="subcellular location">
    <subcellularLocation>
        <location evidence="2 15">Cytoplasm</location>
    </subcellularLocation>
</comment>
<dbReference type="GO" id="GO:0008033">
    <property type="term" value="P:tRNA processing"/>
    <property type="evidence" value="ECO:0007669"/>
    <property type="project" value="UniProtKB-KW"/>
</dbReference>
<keyword evidence="19" id="KW-1185">Reference proteome</keyword>
<dbReference type="Pfam" id="PF00035">
    <property type="entry name" value="dsrm"/>
    <property type="match status" value="1"/>
</dbReference>
<dbReference type="HOGENOM" id="CLU_000907_1_3_9"/>
<protein>
    <recommendedName>
        <fullName evidence="15">Ribonuclease 3</fullName>
        <ecNumber evidence="15">3.1.26.3</ecNumber>
    </recommendedName>
    <alternativeName>
        <fullName evidence="15">Ribonuclease III</fullName>
        <shortName evidence="15">RNase III</shortName>
    </alternativeName>
</protein>
<keyword evidence="10 15" id="KW-0479">Metal-binding</keyword>
<dbReference type="GO" id="GO:0010468">
    <property type="term" value="P:regulation of gene expression"/>
    <property type="evidence" value="ECO:0007669"/>
    <property type="project" value="TreeGrafter"/>
</dbReference>
<evidence type="ECO:0000256" key="5">
    <source>
        <dbReference type="ARBA" id="ARBA00022490"/>
    </source>
</evidence>
<dbReference type="EC" id="3.1.26.3" evidence="15"/>
<evidence type="ECO:0000256" key="2">
    <source>
        <dbReference type="ARBA" id="ARBA00004496"/>
    </source>
</evidence>
<reference evidence="18 19" key="1">
    <citation type="journal article" date="2014" name="Genome Announc.">
        <title>Complete Genome Sequence of Amino Acid-Utilizing Eubacterium acidaminophilum al-2 (DSM 3953).</title>
        <authorList>
            <person name="Poehlein A."/>
            <person name="Andreesen J.R."/>
            <person name="Daniel R."/>
        </authorList>
    </citation>
    <scope>NUCLEOTIDE SEQUENCE [LARGE SCALE GENOMIC DNA]</scope>
    <source>
        <strain evidence="18 19">DSM 3953</strain>
    </source>
</reference>
<evidence type="ECO:0000256" key="6">
    <source>
        <dbReference type="ARBA" id="ARBA00022552"/>
    </source>
</evidence>
<dbReference type="PROSITE" id="PS00517">
    <property type="entry name" value="RNASE_3_1"/>
    <property type="match status" value="1"/>
</dbReference>
<feature type="domain" description="DRBM" evidence="16">
    <location>
        <begin position="163"/>
        <end position="232"/>
    </location>
</feature>
<evidence type="ECO:0000313" key="19">
    <source>
        <dbReference type="Proteomes" id="UP000019591"/>
    </source>
</evidence>
<feature type="active site" evidence="15">
    <location>
        <position position="54"/>
    </location>
</feature>
<evidence type="ECO:0000256" key="9">
    <source>
        <dbReference type="ARBA" id="ARBA00022722"/>
    </source>
</evidence>
<comment type="function">
    <text evidence="15">Digests double-stranded RNA. Involved in the processing of primary rRNA transcript to yield the immediate precursors to the large and small rRNAs (23S and 16S). Processes some mRNAs, and tRNAs when they are encoded in the rRNA operon. Processes pre-crRNA and tracrRNA of type II CRISPR loci if present in the organism.</text>
</comment>
<evidence type="ECO:0000313" key="18">
    <source>
        <dbReference type="EMBL" id="AHM56520.1"/>
    </source>
</evidence>
<evidence type="ECO:0000259" key="17">
    <source>
        <dbReference type="PROSITE" id="PS50142"/>
    </source>
</evidence>
<feature type="binding site" evidence="15">
    <location>
        <position position="122"/>
    </location>
    <ligand>
        <name>Mg(2+)</name>
        <dbReference type="ChEBI" id="CHEBI:18420"/>
    </ligand>
</feature>
<feature type="binding site" evidence="15">
    <location>
        <position position="50"/>
    </location>
    <ligand>
        <name>Mg(2+)</name>
        <dbReference type="ChEBI" id="CHEBI:18420"/>
    </ligand>
</feature>
<dbReference type="RefSeq" id="WP_025435517.1">
    <property type="nucleotide sequence ID" value="NZ_CP007452.1"/>
</dbReference>
<name>W8T6L4_PEPAC</name>
<evidence type="ECO:0000256" key="8">
    <source>
        <dbReference type="ARBA" id="ARBA00022694"/>
    </source>
</evidence>
<dbReference type="SMART" id="SM00535">
    <property type="entry name" value="RIBOc"/>
    <property type="match status" value="1"/>
</dbReference>
<evidence type="ECO:0000256" key="13">
    <source>
        <dbReference type="ARBA" id="ARBA00022842"/>
    </source>
</evidence>